<keyword evidence="2" id="KW-1185">Reference proteome</keyword>
<name>A0A8H5CUA8_9AGAR</name>
<dbReference type="OrthoDB" id="3515175at2759"/>
<proteinExistence type="predicted"/>
<dbReference type="SUPFAM" id="SSF52047">
    <property type="entry name" value="RNI-like"/>
    <property type="match status" value="1"/>
</dbReference>
<protein>
    <submittedName>
        <fullName evidence="1">Uncharacterized protein</fullName>
    </submittedName>
</protein>
<evidence type="ECO:0000313" key="2">
    <source>
        <dbReference type="Proteomes" id="UP000559256"/>
    </source>
</evidence>
<sequence>MLSEAWPGEYDAEAEVSVDTASATADRVPSLFELSIPSAVEHSLSINDTKRLEELAWMPGRADHLKKVLMGKKPFPDSGISLLEKILEHDFNKSDNFTLDLSAFTSLSSEQIALLVKEVSGAIPNIKSVDLSGNQNISAATVAEVLRAIPQLLRLVLLNTSIENEELLNLLFSSPTLFYQLHDLVHLAFLRPTSVDYGEKVPSPEKLHAAYLHGLTVIFGGTFGKDISTVPFFNTEKLLKILTHHFQASHCQDPMFAFSYTQSNLGSAAVLSSGTTIVAADKGANNDSHDAKASEPIVLVDGLRLTTLLNATLPRFFSVLSNLIFSRFGITSDPASRYDDWSSRTISSIPRMYTT</sequence>
<dbReference type="Proteomes" id="UP000559256">
    <property type="component" value="Unassembled WGS sequence"/>
</dbReference>
<dbReference type="InterPro" id="IPR032675">
    <property type="entry name" value="LRR_dom_sf"/>
</dbReference>
<reference evidence="1 2" key="1">
    <citation type="journal article" date="2020" name="ISME J.">
        <title>Uncovering the hidden diversity of litter-decomposition mechanisms in mushroom-forming fungi.</title>
        <authorList>
            <person name="Floudas D."/>
            <person name="Bentzer J."/>
            <person name="Ahren D."/>
            <person name="Johansson T."/>
            <person name="Persson P."/>
            <person name="Tunlid A."/>
        </authorList>
    </citation>
    <scope>NUCLEOTIDE SEQUENCE [LARGE SCALE GENOMIC DNA]</scope>
    <source>
        <strain evidence="1 2">CBS 291.85</strain>
    </source>
</reference>
<dbReference type="Gene3D" id="3.80.10.10">
    <property type="entry name" value="Ribonuclease Inhibitor"/>
    <property type="match status" value="1"/>
</dbReference>
<gene>
    <name evidence="1" type="ORF">D9758_011067</name>
</gene>
<evidence type="ECO:0000313" key="1">
    <source>
        <dbReference type="EMBL" id="KAF5347198.1"/>
    </source>
</evidence>
<organism evidence="1 2">
    <name type="scientific">Tetrapyrgos nigripes</name>
    <dbReference type="NCBI Taxonomy" id="182062"/>
    <lineage>
        <taxon>Eukaryota</taxon>
        <taxon>Fungi</taxon>
        <taxon>Dikarya</taxon>
        <taxon>Basidiomycota</taxon>
        <taxon>Agaricomycotina</taxon>
        <taxon>Agaricomycetes</taxon>
        <taxon>Agaricomycetidae</taxon>
        <taxon>Agaricales</taxon>
        <taxon>Marasmiineae</taxon>
        <taxon>Marasmiaceae</taxon>
        <taxon>Tetrapyrgos</taxon>
    </lineage>
</organism>
<accession>A0A8H5CUA8</accession>
<dbReference type="AlphaFoldDB" id="A0A8H5CUA8"/>
<comment type="caution">
    <text evidence="1">The sequence shown here is derived from an EMBL/GenBank/DDBJ whole genome shotgun (WGS) entry which is preliminary data.</text>
</comment>
<dbReference type="EMBL" id="JAACJM010000096">
    <property type="protein sequence ID" value="KAF5347198.1"/>
    <property type="molecule type" value="Genomic_DNA"/>
</dbReference>